<dbReference type="EMBL" id="JAUJWV010000004">
    <property type="protein sequence ID" value="MDN7243592.1"/>
    <property type="molecule type" value="Genomic_DNA"/>
</dbReference>
<proteinExistence type="inferred from homology"/>
<sequence>MYFIDRSKITETVSYMNSLLNLYEKKDSWTSLEDQLALERLASNIIESIIDVGNTMIDGFIMRDPGSYDDIIDILTDEKVITAEMDEPLKKVIALRKMLVREFMKADHPTIIAVLNDSLEELKSFGPKAEHYLEHELGPVSAFIPETNNEKL</sequence>
<accession>A0ABT8N7F9</accession>
<evidence type="ECO:0000313" key="6">
    <source>
        <dbReference type="Proteomes" id="UP001172055"/>
    </source>
</evidence>
<comment type="caution">
    <text evidence="5">The sequence shown here is derived from an EMBL/GenBank/DDBJ whole genome shotgun (WGS) entry which is preliminary data.</text>
</comment>
<name>A0ABT8N7F9_9BACL</name>
<dbReference type="InterPro" id="IPR052379">
    <property type="entry name" value="Type_VII_TA_RNase"/>
</dbReference>
<evidence type="ECO:0000256" key="2">
    <source>
        <dbReference type="ARBA" id="ARBA00022722"/>
    </source>
</evidence>
<evidence type="ECO:0000313" key="5">
    <source>
        <dbReference type="EMBL" id="MDN7243592.1"/>
    </source>
</evidence>
<gene>
    <name evidence="5" type="ORF">QWY14_17515</name>
</gene>
<dbReference type="PANTHER" id="PTHR33397:SF5">
    <property type="entry name" value="RNASE YUTE-RELATED"/>
    <property type="match status" value="1"/>
</dbReference>
<keyword evidence="2" id="KW-0540">Nuclease</keyword>
<reference evidence="5 6" key="1">
    <citation type="submission" date="2023-06" db="EMBL/GenBank/DDBJ databases">
        <title>Novel species in genus Planococcus.</title>
        <authorList>
            <person name="Ning S."/>
        </authorList>
    </citation>
    <scope>NUCLEOTIDE SEQUENCE [LARGE SCALE GENOMIC DNA]</scope>
    <source>
        <strain evidence="5 6">N028</strain>
    </source>
</reference>
<dbReference type="InterPro" id="IPR037038">
    <property type="entry name" value="HepT-like_sf"/>
</dbReference>
<organism evidence="5 6">
    <name type="scientific">Planococcus shixiaomingii</name>
    <dbReference type="NCBI Taxonomy" id="3058393"/>
    <lineage>
        <taxon>Bacteria</taxon>
        <taxon>Bacillati</taxon>
        <taxon>Bacillota</taxon>
        <taxon>Bacilli</taxon>
        <taxon>Bacillales</taxon>
        <taxon>Caryophanaceae</taxon>
        <taxon>Planococcus</taxon>
    </lineage>
</organism>
<keyword evidence="1" id="KW-1277">Toxin-antitoxin system</keyword>
<dbReference type="Pfam" id="PF01934">
    <property type="entry name" value="HepT-like"/>
    <property type="match status" value="1"/>
</dbReference>
<evidence type="ECO:0000256" key="3">
    <source>
        <dbReference type="ARBA" id="ARBA00022801"/>
    </source>
</evidence>
<dbReference type="Proteomes" id="UP001172055">
    <property type="component" value="Unassembled WGS sequence"/>
</dbReference>
<protein>
    <submittedName>
        <fullName evidence="5">DUF86 domain-containing protein</fullName>
    </submittedName>
</protein>
<evidence type="ECO:0000256" key="1">
    <source>
        <dbReference type="ARBA" id="ARBA00022649"/>
    </source>
</evidence>
<dbReference type="PANTHER" id="PTHR33397">
    <property type="entry name" value="UPF0331 PROTEIN YUTE"/>
    <property type="match status" value="1"/>
</dbReference>
<evidence type="ECO:0000256" key="4">
    <source>
        <dbReference type="ARBA" id="ARBA00024207"/>
    </source>
</evidence>
<keyword evidence="3" id="KW-0378">Hydrolase</keyword>
<dbReference type="InterPro" id="IPR008201">
    <property type="entry name" value="HepT-like"/>
</dbReference>
<dbReference type="Gene3D" id="1.20.120.580">
    <property type="entry name" value="bsu32300-like"/>
    <property type="match status" value="1"/>
</dbReference>
<keyword evidence="6" id="KW-1185">Reference proteome</keyword>
<dbReference type="RefSeq" id="WP_300987821.1">
    <property type="nucleotide sequence ID" value="NZ_CP129236.1"/>
</dbReference>
<comment type="similarity">
    <text evidence="4">Belongs to the HepT RNase toxin family.</text>
</comment>